<evidence type="ECO:0000259" key="2">
    <source>
        <dbReference type="Pfam" id="PF23843"/>
    </source>
</evidence>
<dbReference type="OrthoDB" id="7874077at2"/>
<protein>
    <recommendedName>
        <fullName evidence="2">DUF7210 domain-containing protein</fullName>
    </recommendedName>
</protein>
<proteinExistence type="predicted"/>
<comment type="caution">
    <text evidence="3">The sequence shown here is derived from an EMBL/GenBank/DDBJ whole genome shotgun (WGS) entry which is preliminary data.</text>
</comment>
<dbReference type="Pfam" id="PF23843">
    <property type="entry name" value="DUF7210"/>
    <property type="match status" value="1"/>
</dbReference>
<name>A0A511V508_9BACL</name>
<evidence type="ECO:0000256" key="1">
    <source>
        <dbReference type="SAM" id="MobiDB-lite"/>
    </source>
</evidence>
<feature type="domain" description="DUF7210" evidence="2">
    <location>
        <begin position="14"/>
        <end position="49"/>
    </location>
</feature>
<organism evidence="3 4">
    <name type="scientific">Aneurinibacillus danicus</name>
    <dbReference type="NCBI Taxonomy" id="267746"/>
    <lineage>
        <taxon>Bacteria</taxon>
        <taxon>Bacillati</taxon>
        <taxon>Bacillota</taxon>
        <taxon>Bacilli</taxon>
        <taxon>Bacillales</taxon>
        <taxon>Paenibacillaceae</taxon>
        <taxon>Aneurinibacillus group</taxon>
        <taxon>Aneurinibacillus</taxon>
    </lineage>
</organism>
<evidence type="ECO:0000313" key="4">
    <source>
        <dbReference type="Proteomes" id="UP000321157"/>
    </source>
</evidence>
<dbReference type="Proteomes" id="UP000321157">
    <property type="component" value="Unassembled WGS sequence"/>
</dbReference>
<evidence type="ECO:0000313" key="3">
    <source>
        <dbReference type="EMBL" id="GEN33849.1"/>
    </source>
</evidence>
<reference evidence="3 4" key="1">
    <citation type="submission" date="2019-07" db="EMBL/GenBank/DDBJ databases">
        <title>Whole genome shotgun sequence of Aneurinibacillus danicus NBRC 102444.</title>
        <authorList>
            <person name="Hosoyama A."/>
            <person name="Uohara A."/>
            <person name="Ohji S."/>
            <person name="Ichikawa N."/>
        </authorList>
    </citation>
    <scope>NUCLEOTIDE SEQUENCE [LARGE SCALE GENOMIC DNA]</scope>
    <source>
        <strain evidence="3 4">NBRC 102444</strain>
    </source>
</reference>
<dbReference type="AlphaFoldDB" id="A0A511V508"/>
<sequence length="74" mass="8059">MSEQSKEKQTTAEYTVLRRLRHNGDKLAPGKTVQLTEEEADRLIALGIVKAAEKPVEKTKSGGKNQGAGDPPKE</sequence>
<accession>A0A511V508</accession>
<feature type="region of interest" description="Disordered" evidence="1">
    <location>
        <begin position="52"/>
        <end position="74"/>
    </location>
</feature>
<keyword evidence="4" id="KW-1185">Reference proteome</keyword>
<dbReference type="EMBL" id="BJXX01000056">
    <property type="protein sequence ID" value="GEN33849.1"/>
    <property type="molecule type" value="Genomic_DNA"/>
</dbReference>
<dbReference type="InterPro" id="IPR055634">
    <property type="entry name" value="DUF7210"/>
</dbReference>
<dbReference type="RefSeq" id="WP_146809160.1">
    <property type="nucleotide sequence ID" value="NZ_BJXX01000056.1"/>
</dbReference>
<gene>
    <name evidence="3" type="ORF">ADA01nite_13090</name>
</gene>